<proteinExistence type="predicted"/>
<keyword evidence="3" id="KW-0998">Cell outer membrane</keyword>
<dbReference type="GO" id="GO:0046819">
    <property type="term" value="P:protein secretion by the type V secretion system"/>
    <property type="evidence" value="ECO:0007669"/>
    <property type="project" value="TreeGrafter"/>
</dbReference>
<evidence type="ECO:0000256" key="1">
    <source>
        <dbReference type="ARBA" id="ARBA00022452"/>
    </source>
</evidence>
<evidence type="ECO:0000259" key="6">
    <source>
        <dbReference type="Pfam" id="PF08479"/>
    </source>
</evidence>
<keyword evidence="2" id="KW-0812">Transmembrane</keyword>
<dbReference type="AlphaFoldDB" id="A0A1M4SBA7"/>
<reference evidence="7 8" key="1">
    <citation type="submission" date="2016-11" db="EMBL/GenBank/DDBJ databases">
        <authorList>
            <person name="Jaros S."/>
            <person name="Januszkiewicz K."/>
            <person name="Wedrychowicz H."/>
        </authorList>
    </citation>
    <scope>NUCLEOTIDE SEQUENCE [LARGE SCALE GENOMIC DNA]</scope>
    <source>
        <strain evidence="7 8">DSM 10502</strain>
    </source>
</reference>
<dbReference type="OrthoDB" id="290122at2"/>
<sequence length="566" mass="62853">MQKTGESEKKYLCRIITAVLAAGLWTAQAGIGHAASTYSPIGGGSAGRQLQDMREQMERERVEQELAEHREKTTIEDNQKKPEEQGGSVEFLLNEVVVDESAVLPAEKRDEIIKPYIGKMVTVNDLYKIVADINAFYAENQYLTCRAYLLPQTIHDGVVHISLIEGRNGEVFLKGNRHTRASYITDRVHVKKGEIESMAELAEKLRRFNGTNDVQLRVSLKAGAEAGTTDYVLTAREPQNSMVTIYTDNAGSETTGDFRTGLFYANRSLFGDRDALSLGWLRSRGMDSGNVNYSVPVGRSGTRLSAFYSSNGTKVVKGQYKDWDIPVRGHASSYSFTLTQPIVVKDNSKIEASFGWQKMHSVTDIAGIQMIDDVFTDYTAALAMTFYGNRSAFYQKHSFTHGDWDNQSELSRIAKPSADYNIYNFTGIFQQGAAHGQLFTFRTNVQCSFTDDLRPSKQFFIGGVNTVRGYKENTVGGDSGCSLSLEYSVPVTKDRALSMYGFLDYGTLWGDALAEHHTLSSAGVGLRAKIKALSLDICLGFPMKRDLDGNEKVDSMRLNFVGSLRF</sequence>
<dbReference type="Gene3D" id="3.10.20.310">
    <property type="entry name" value="membrane protein fhac"/>
    <property type="match status" value="1"/>
</dbReference>
<dbReference type="RefSeq" id="WP_072934208.1">
    <property type="nucleotide sequence ID" value="NZ_FQUG01000002.1"/>
</dbReference>
<protein>
    <submittedName>
        <fullName evidence="7">Hemolysin activation/secretion protein</fullName>
    </submittedName>
</protein>
<dbReference type="PANTHER" id="PTHR34597:SF1">
    <property type="entry name" value="HEME_HEMOPEXIN TRANSPORTER PROTEIN HUXB"/>
    <property type="match status" value="1"/>
</dbReference>
<dbReference type="InterPro" id="IPR005565">
    <property type="entry name" value="Hemolysn_activator_HlyB_C"/>
</dbReference>
<dbReference type="PANTHER" id="PTHR34597">
    <property type="entry name" value="SLR1661 PROTEIN"/>
    <property type="match status" value="1"/>
</dbReference>
<name>A0A1M4SBA7_9FIRM</name>
<dbReference type="InterPro" id="IPR051544">
    <property type="entry name" value="TPS_OM_transporter"/>
</dbReference>
<feature type="domain" description="Polypeptide-transport-associated ShlB-type" evidence="6">
    <location>
        <begin position="91"/>
        <end position="166"/>
    </location>
</feature>
<evidence type="ECO:0000313" key="7">
    <source>
        <dbReference type="EMBL" id="SHE29513.1"/>
    </source>
</evidence>
<dbReference type="GO" id="GO:0098046">
    <property type="term" value="C:type V protein secretion system complex"/>
    <property type="evidence" value="ECO:0007669"/>
    <property type="project" value="TreeGrafter"/>
</dbReference>
<dbReference type="EMBL" id="FQUG01000002">
    <property type="protein sequence ID" value="SHE29513.1"/>
    <property type="molecule type" value="Genomic_DNA"/>
</dbReference>
<keyword evidence="1" id="KW-0472">Membrane</keyword>
<dbReference type="Proteomes" id="UP000184404">
    <property type="component" value="Unassembled WGS sequence"/>
</dbReference>
<gene>
    <name evidence="7" type="ORF">SAMN02745190_00070</name>
</gene>
<feature type="region of interest" description="Disordered" evidence="4">
    <location>
        <begin position="65"/>
        <end position="84"/>
    </location>
</feature>
<dbReference type="STRING" id="1123243.SAMN02745190_00070"/>
<dbReference type="InterPro" id="IPR013686">
    <property type="entry name" value="Polypept-transport_assoc_ShlB"/>
</dbReference>
<organism evidence="7 8">
    <name type="scientific">Schwartzia succinivorans DSM 10502</name>
    <dbReference type="NCBI Taxonomy" id="1123243"/>
    <lineage>
        <taxon>Bacteria</taxon>
        <taxon>Bacillati</taxon>
        <taxon>Bacillota</taxon>
        <taxon>Negativicutes</taxon>
        <taxon>Selenomonadales</taxon>
        <taxon>Selenomonadaceae</taxon>
        <taxon>Schwartzia</taxon>
    </lineage>
</organism>
<evidence type="ECO:0000256" key="3">
    <source>
        <dbReference type="ARBA" id="ARBA00023237"/>
    </source>
</evidence>
<dbReference type="Pfam" id="PF03865">
    <property type="entry name" value="ShlB"/>
    <property type="match status" value="1"/>
</dbReference>
<feature type="domain" description="Haemolysin activator HlyB C-terminal" evidence="5">
    <location>
        <begin position="227"/>
        <end position="527"/>
    </location>
</feature>
<keyword evidence="1" id="KW-1134">Transmembrane beta strand</keyword>
<dbReference type="GO" id="GO:0008320">
    <property type="term" value="F:protein transmembrane transporter activity"/>
    <property type="evidence" value="ECO:0007669"/>
    <property type="project" value="TreeGrafter"/>
</dbReference>
<keyword evidence="8" id="KW-1185">Reference proteome</keyword>
<evidence type="ECO:0000313" key="8">
    <source>
        <dbReference type="Proteomes" id="UP000184404"/>
    </source>
</evidence>
<accession>A0A1M4SBA7</accession>
<evidence type="ECO:0000256" key="2">
    <source>
        <dbReference type="ARBA" id="ARBA00022692"/>
    </source>
</evidence>
<feature type="region of interest" description="Disordered" evidence="4">
    <location>
        <begin position="36"/>
        <end position="57"/>
    </location>
</feature>
<evidence type="ECO:0000256" key="4">
    <source>
        <dbReference type="SAM" id="MobiDB-lite"/>
    </source>
</evidence>
<evidence type="ECO:0000259" key="5">
    <source>
        <dbReference type="Pfam" id="PF03865"/>
    </source>
</evidence>
<dbReference type="Pfam" id="PF08479">
    <property type="entry name" value="POTRA_2"/>
    <property type="match status" value="1"/>
</dbReference>
<dbReference type="Gene3D" id="2.40.160.50">
    <property type="entry name" value="membrane protein fhac: a member of the omp85/tpsb transporter family"/>
    <property type="match status" value="1"/>
</dbReference>